<dbReference type="InterPro" id="IPR036388">
    <property type="entry name" value="WH-like_DNA-bd_sf"/>
</dbReference>
<evidence type="ECO:0000256" key="1">
    <source>
        <dbReference type="ARBA" id="ARBA00011046"/>
    </source>
</evidence>
<gene>
    <name evidence="5" type="ORF">QX51_02800</name>
</gene>
<dbReference type="STRING" id="1577792.QX51_02800"/>
<organism evidence="5 6">
    <name type="scientific">Terrisporobacter othiniensis</name>
    <dbReference type="NCBI Taxonomy" id="1577792"/>
    <lineage>
        <taxon>Bacteria</taxon>
        <taxon>Bacillati</taxon>
        <taxon>Bacillota</taxon>
        <taxon>Clostridia</taxon>
        <taxon>Peptostreptococcales</taxon>
        <taxon>Peptostreptococcaceae</taxon>
        <taxon>Terrisporobacter</taxon>
    </lineage>
</organism>
<evidence type="ECO:0000313" key="5">
    <source>
        <dbReference type="EMBL" id="KHS58444.1"/>
    </source>
</evidence>
<keyword evidence="2" id="KW-0805">Transcription regulation</keyword>
<keyword evidence="6" id="KW-1185">Reference proteome</keyword>
<keyword evidence="4" id="KW-0804">Transcription</keyword>
<keyword evidence="3" id="KW-0238">DNA-binding</keyword>
<dbReference type="Gene3D" id="1.10.4040.10">
    <property type="entry name" value="Penicillinase repressor domain"/>
    <property type="match status" value="1"/>
</dbReference>
<dbReference type="Proteomes" id="UP000031189">
    <property type="component" value="Unassembled WGS sequence"/>
</dbReference>
<dbReference type="PIRSF" id="PIRSF019455">
    <property type="entry name" value="CopR_AtkY"/>
    <property type="match status" value="1"/>
</dbReference>
<dbReference type="InterPro" id="IPR036390">
    <property type="entry name" value="WH_DNA-bd_sf"/>
</dbReference>
<dbReference type="GO" id="GO:0045892">
    <property type="term" value="P:negative regulation of DNA-templated transcription"/>
    <property type="evidence" value="ECO:0007669"/>
    <property type="project" value="InterPro"/>
</dbReference>
<sequence>MSKKIKISDSELEVMQALWKIKKGTSSEIIAEISNTWSKKTIQTLISRLVSKDVIGVDKSNQYVFTYYPLISENDYKSLENSSFLEKLYDGSLAMMVSTIIKNKNASDDDIEELKKILNEE</sequence>
<evidence type="ECO:0000256" key="2">
    <source>
        <dbReference type="ARBA" id="ARBA00023015"/>
    </source>
</evidence>
<dbReference type="AlphaFoldDB" id="A0A0B3VZZ8"/>
<dbReference type="RefSeq" id="WP_039678388.1">
    <property type="nucleotide sequence ID" value="NZ_JWHR01000032.1"/>
</dbReference>
<dbReference type="GO" id="GO:0003677">
    <property type="term" value="F:DNA binding"/>
    <property type="evidence" value="ECO:0007669"/>
    <property type="project" value="UniProtKB-KW"/>
</dbReference>
<protein>
    <submittedName>
        <fullName evidence="5">Beta-lactamase</fullName>
    </submittedName>
</protein>
<dbReference type="OrthoDB" id="9795583at2"/>
<comment type="similarity">
    <text evidence="1">Belongs to the BlaI transcriptional regulatory family.</text>
</comment>
<comment type="caution">
    <text evidence="5">The sequence shown here is derived from an EMBL/GenBank/DDBJ whole genome shotgun (WGS) entry which is preliminary data.</text>
</comment>
<name>A0A0B3VZZ8_9FIRM</name>
<dbReference type="SUPFAM" id="SSF46785">
    <property type="entry name" value="Winged helix' DNA-binding domain"/>
    <property type="match status" value="1"/>
</dbReference>
<evidence type="ECO:0000256" key="4">
    <source>
        <dbReference type="ARBA" id="ARBA00023163"/>
    </source>
</evidence>
<proteinExistence type="inferred from homology"/>
<dbReference type="InterPro" id="IPR005650">
    <property type="entry name" value="BlaI_family"/>
</dbReference>
<dbReference type="Pfam" id="PF03965">
    <property type="entry name" value="Penicillinase_R"/>
    <property type="match status" value="1"/>
</dbReference>
<evidence type="ECO:0000256" key="3">
    <source>
        <dbReference type="ARBA" id="ARBA00023125"/>
    </source>
</evidence>
<dbReference type="Gene3D" id="1.10.10.10">
    <property type="entry name" value="Winged helix-like DNA-binding domain superfamily/Winged helix DNA-binding domain"/>
    <property type="match status" value="1"/>
</dbReference>
<dbReference type="EMBL" id="JWHR01000032">
    <property type="protein sequence ID" value="KHS58444.1"/>
    <property type="molecule type" value="Genomic_DNA"/>
</dbReference>
<evidence type="ECO:0000313" key="6">
    <source>
        <dbReference type="Proteomes" id="UP000031189"/>
    </source>
</evidence>
<accession>A0A0B3VZZ8</accession>
<reference evidence="5 6" key="1">
    <citation type="submission" date="2014-12" db="EMBL/GenBank/DDBJ databases">
        <title>Draft genome sequence of Terrisporobacter sp. 08-306576, isolated from the blood culture of a bacteremia patient.</title>
        <authorList>
            <person name="Lund L.C."/>
            <person name="Sydenham T.V."/>
            <person name="Hogh S.V."/>
            <person name="Skov M.N."/>
            <person name="Kemp M."/>
            <person name="Justesen U.S."/>
        </authorList>
    </citation>
    <scope>NUCLEOTIDE SEQUENCE [LARGE SCALE GENOMIC DNA]</scope>
    <source>
        <strain evidence="5 6">08-306576</strain>
    </source>
</reference>